<feature type="region of interest" description="Disordered" evidence="3">
    <location>
        <begin position="1"/>
        <end position="85"/>
    </location>
</feature>
<evidence type="ECO:0000313" key="5">
    <source>
        <dbReference type="EMBL" id="CAL1526691.1"/>
    </source>
</evidence>
<feature type="domain" description="SH2" evidence="4">
    <location>
        <begin position="148"/>
        <end position="250"/>
    </location>
</feature>
<name>A0AAV2GZM2_LYMST</name>
<dbReference type="SUPFAM" id="SSF55550">
    <property type="entry name" value="SH2 domain"/>
    <property type="match status" value="1"/>
</dbReference>
<dbReference type="PRINTS" id="PR00401">
    <property type="entry name" value="SH2DOMAIN"/>
</dbReference>
<proteinExistence type="predicted"/>
<gene>
    <name evidence="5" type="ORF">GSLYS_00000868001</name>
</gene>
<dbReference type="Proteomes" id="UP001497497">
    <property type="component" value="Unassembled WGS sequence"/>
</dbReference>
<accession>A0AAV2GZM2</accession>
<sequence length="251" mass="27900">MPMAAELKEKFSQFQSSKPIPLPKTDKKPQPPAKPVENKPQLPPRGHEKLPPVPPIDTTDSKSDDNSSAGSSSSGPTSSSKSVKIVSPTGPVIRNQAKVQVFPALHATIKKIEEGLSKVPIRLPNHEPPESDEIYDDAITEKLTSFDWFHGELDRKEAEKRVNQMRDNGAFLVRASTKGDPTYPYVLVVISEGKIKNLQLRQRHDKRFAIGNYKEDEVSFTNVPDLVNHHKSNNIKLADGGTVMLTRTPRK</sequence>
<dbReference type="InterPro" id="IPR000980">
    <property type="entry name" value="SH2"/>
</dbReference>
<organism evidence="5 6">
    <name type="scientific">Lymnaea stagnalis</name>
    <name type="common">Great pond snail</name>
    <name type="synonym">Helix stagnalis</name>
    <dbReference type="NCBI Taxonomy" id="6523"/>
    <lineage>
        <taxon>Eukaryota</taxon>
        <taxon>Metazoa</taxon>
        <taxon>Spiralia</taxon>
        <taxon>Lophotrochozoa</taxon>
        <taxon>Mollusca</taxon>
        <taxon>Gastropoda</taxon>
        <taxon>Heterobranchia</taxon>
        <taxon>Euthyneura</taxon>
        <taxon>Panpulmonata</taxon>
        <taxon>Hygrophila</taxon>
        <taxon>Lymnaeoidea</taxon>
        <taxon>Lymnaeidae</taxon>
        <taxon>Lymnaea</taxon>
    </lineage>
</organism>
<dbReference type="AlphaFoldDB" id="A0AAV2GZM2"/>
<reference evidence="5 6" key="1">
    <citation type="submission" date="2024-04" db="EMBL/GenBank/DDBJ databases">
        <authorList>
            <consortium name="Genoscope - CEA"/>
            <person name="William W."/>
        </authorList>
    </citation>
    <scope>NUCLEOTIDE SEQUENCE [LARGE SCALE GENOMIC DNA]</scope>
</reference>
<evidence type="ECO:0000259" key="4">
    <source>
        <dbReference type="PROSITE" id="PS50001"/>
    </source>
</evidence>
<dbReference type="EMBL" id="CAXITT010000008">
    <property type="protein sequence ID" value="CAL1526691.1"/>
    <property type="molecule type" value="Genomic_DNA"/>
</dbReference>
<dbReference type="Pfam" id="PF00017">
    <property type="entry name" value="SH2"/>
    <property type="match status" value="1"/>
</dbReference>
<protein>
    <recommendedName>
        <fullName evidence="4">SH2 domain-containing protein</fullName>
    </recommendedName>
</protein>
<dbReference type="GO" id="GO:0007169">
    <property type="term" value="P:cell surface receptor protein tyrosine kinase signaling pathway"/>
    <property type="evidence" value="ECO:0007669"/>
    <property type="project" value="TreeGrafter"/>
</dbReference>
<evidence type="ECO:0000256" key="1">
    <source>
        <dbReference type="ARBA" id="ARBA00022999"/>
    </source>
</evidence>
<dbReference type="Gene3D" id="3.30.505.10">
    <property type="entry name" value="SH2 domain"/>
    <property type="match status" value="1"/>
</dbReference>
<dbReference type="SMART" id="SM00252">
    <property type="entry name" value="SH2"/>
    <property type="match status" value="1"/>
</dbReference>
<dbReference type="GO" id="GO:0005737">
    <property type="term" value="C:cytoplasm"/>
    <property type="evidence" value="ECO:0007669"/>
    <property type="project" value="UniProtKB-ARBA"/>
</dbReference>
<dbReference type="PANTHER" id="PTHR14098:SF14">
    <property type="entry name" value="SH2 DOMAIN-CONTAINING PROTEIN"/>
    <property type="match status" value="1"/>
</dbReference>
<dbReference type="PROSITE" id="PS50001">
    <property type="entry name" value="SH2"/>
    <property type="match status" value="1"/>
</dbReference>
<feature type="compositionally biased region" description="Basic and acidic residues" evidence="3">
    <location>
        <begin position="1"/>
        <end position="11"/>
    </location>
</feature>
<dbReference type="InterPro" id="IPR051751">
    <property type="entry name" value="Immunoreceptor_sig_adapters"/>
</dbReference>
<dbReference type="InterPro" id="IPR036860">
    <property type="entry name" value="SH2_dom_sf"/>
</dbReference>
<evidence type="ECO:0000256" key="3">
    <source>
        <dbReference type="SAM" id="MobiDB-lite"/>
    </source>
</evidence>
<dbReference type="PANTHER" id="PTHR14098">
    <property type="entry name" value="SH2 DOMAIN CONTAINING PROTEIN"/>
    <property type="match status" value="1"/>
</dbReference>
<evidence type="ECO:0000256" key="2">
    <source>
        <dbReference type="PROSITE-ProRule" id="PRU00191"/>
    </source>
</evidence>
<keyword evidence="1 2" id="KW-0727">SH2 domain</keyword>
<feature type="compositionally biased region" description="Low complexity" evidence="3">
    <location>
        <begin position="66"/>
        <end position="82"/>
    </location>
</feature>
<comment type="caution">
    <text evidence="5">The sequence shown here is derived from an EMBL/GenBank/DDBJ whole genome shotgun (WGS) entry which is preliminary data.</text>
</comment>
<evidence type="ECO:0000313" key="6">
    <source>
        <dbReference type="Proteomes" id="UP001497497"/>
    </source>
</evidence>
<dbReference type="GO" id="GO:0035556">
    <property type="term" value="P:intracellular signal transduction"/>
    <property type="evidence" value="ECO:0007669"/>
    <property type="project" value="TreeGrafter"/>
</dbReference>
<keyword evidence="6" id="KW-1185">Reference proteome</keyword>